<organism evidence="1 2">
    <name type="scientific">Dichomitus squalens</name>
    <dbReference type="NCBI Taxonomy" id="114155"/>
    <lineage>
        <taxon>Eukaryota</taxon>
        <taxon>Fungi</taxon>
        <taxon>Dikarya</taxon>
        <taxon>Basidiomycota</taxon>
        <taxon>Agaricomycotina</taxon>
        <taxon>Agaricomycetes</taxon>
        <taxon>Polyporales</taxon>
        <taxon>Polyporaceae</taxon>
        <taxon>Dichomitus</taxon>
    </lineage>
</organism>
<gene>
    <name evidence="1" type="ORF">BD310DRAFT_927375</name>
</gene>
<evidence type="ECO:0000313" key="1">
    <source>
        <dbReference type="EMBL" id="TBU58284.1"/>
    </source>
</evidence>
<proteinExistence type="predicted"/>
<dbReference type="EMBL" id="ML145126">
    <property type="protein sequence ID" value="TBU58284.1"/>
    <property type="molecule type" value="Genomic_DNA"/>
</dbReference>
<name>A0A4Q9PV83_9APHY</name>
<dbReference type="AlphaFoldDB" id="A0A4Q9PV83"/>
<reference evidence="1 2" key="1">
    <citation type="submission" date="2019-01" db="EMBL/GenBank/DDBJ databases">
        <title>Draft genome sequences of three monokaryotic isolates of the white-rot basidiomycete fungus Dichomitus squalens.</title>
        <authorList>
            <consortium name="DOE Joint Genome Institute"/>
            <person name="Lopez S.C."/>
            <person name="Andreopoulos B."/>
            <person name="Pangilinan J."/>
            <person name="Lipzen A."/>
            <person name="Riley R."/>
            <person name="Ahrendt S."/>
            <person name="Ng V."/>
            <person name="Barry K."/>
            <person name="Daum C."/>
            <person name="Grigoriev I.V."/>
            <person name="Hilden K.S."/>
            <person name="Makela M.R."/>
            <person name="de Vries R.P."/>
        </authorList>
    </citation>
    <scope>NUCLEOTIDE SEQUENCE [LARGE SCALE GENOMIC DNA]</scope>
    <source>
        <strain evidence="1 2">CBS 464.89</strain>
    </source>
</reference>
<sequence>MKKWTIRHTTCLLPEASLFPHPILSLSSRIPPRLSSFCSSLPLGIPFSLLPSHPPSVVSSPSVLVLNITS</sequence>
<dbReference type="Proteomes" id="UP000292082">
    <property type="component" value="Unassembled WGS sequence"/>
</dbReference>
<keyword evidence="2" id="KW-1185">Reference proteome</keyword>
<accession>A0A4Q9PV83</accession>
<protein>
    <submittedName>
        <fullName evidence="1">Uncharacterized protein</fullName>
    </submittedName>
</protein>
<evidence type="ECO:0000313" key="2">
    <source>
        <dbReference type="Proteomes" id="UP000292082"/>
    </source>
</evidence>